<sequence>MEQRLIIGGILTLIFLLLILGAPMKSFRFIGRPLVKIVIGALLLFAVNVVGTQFNFHLPINVGTTFISGFLGLPGVGALIVIKLYVLPG</sequence>
<dbReference type="Pfam" id="PF07441">
    <property type="entry name" value="BofA"/>
    <property type="match status" value="1"/>
</dbReference>
<evidence type="ECO:0000256" key="1">
    <source>
        <dbReference type="SAM" id="Phobius"/>
    </source>
</evidence>
<dbReference type="Proteomes" id="UP001367922">
    <property type="component" value="Unassembled WGS sequence"/>
</dbReference>
<keyword evidence="1" id="KW-0472">Membrane</keyword>
<dbReference type="RefSeq" id="WP_336484652.1">
    <property type="nucleotide sequence ID" value="NZ_JBAWSV010000017.1"/>
</dbReference>
<keyword evidence="1" id="KW-0812">Transmembrane</keyword>
<keyword evidence="3" id="KW-1185">Reference proteome</keyword>
<dbReference type="EMBL" id="JBAWSV010000017">
    <property type="protein sequence ID" value="MEI4832565.1"/>
    <property type="molecule type" value="Genomic_DNA"/>
</dbReference>
<dbReference type="InterPro" id="IPR010001">
    <property type="entry name" value="BofA"/>
</dbReference>
<dbReference type="NCBIfam" id="TIGR02862">
    <property type="entry name" value="spore_BofA"/>
    <property type="match status" value="1"/>
</dbReference>
<feature type="transmembrane region" description="Helical" evidence="1">
    <location>
        <begin position="66"/>
        <end position="86"/>
    </location>
</feature>
<name>A0ABU8G2T6_9BACI</name>
<evidence type="ECO:0000313" key="2">
    <source>
        <dbReference type="EMBL" id="MEI4832565.1"/>
    </source>
</evidence>
<accession>A0ABU8G2T6</accession>
<comment type="caution">
    <text evidence="2">The sequence shown here is derived from an EMBL/GenBank/DDBJ whole genome shotgun (WGS) entry which is preliminary data.</text>
</comment>
<evidence type="ECO:0000313" key="3">
    <source>
        <dbReference type="Proteomes" id="UP001367922"/>
    </source>
</evidence>
<gene>
    <name evidence="2" type="ORF">WAX78_24735</name>
</gene>
<protein>
    <submittedName>
        <fullName evidence="2">Pro-sigmaK processing inhibitor BofA family protein</fullName>
    </submittedName>
</protein>
<keyword evidence="1" id="KW-1133">Transmembrane helix</keyword>
<reference evidence="2 3" key="1">
    <citation type="submission" date="2024-01" db="EMBL/GenBank/DDBJ databases">
        <title>Seven novel Bacillus-like species.</title>
        <authorList>
            <person name="Liu G."/>
        </authorList>
    </citation>
    <scope>NUCLEOTIDE SEQUENCE [LARGE SCALE GENOMIC DNA]</scope>
    <source>
        <strain evidence="2 3">FJAT-53711</strain>
    </source>
</reference>
<organism evidence="2 3">
    <name type="scientific">Bacillus yunxiaonensis</name>
    <dbReference type="NCBI Taxonomy" id="3127665"/>
    <lineage>
        <taxon>Bacteria</taxon>
        <taxon>Bacillati</taxon>
        <taxon>Bacillota</taxon>
        <taxon>Bacilli</taxon>
        <taxon>Bacillales</taxon>
        <taxon>Bacillaceae</taxon>
        <taxon>Bacillus</taxon>
    </lineage>
</organism>
<feature type="transmembrane region" description="Helical" evidence="1">
    <location>
        <begin position="6"/>
        <end position="22"/>
    </location>
</feature>
<proteinExistence type="predicted"/>
<feature type="transmembrane region" description="Helical" evidence="1">
    <location>
        <begin position="34"/>
        <end position="54"/>
    </location>
</feature>